<dbReference type="SUPFAM" id="SSF52540">
    <property type="entry name" value="P-loop containing nucleoside triphosphate hydrolases"/>
    <property type="match status" value="1"/>
</dbReference>
<dbReference type="InterPro" id="IPR036259">
    <property type="entry name" value="MFS_trans_sf"/>
</dbReference>
<dbReference type="PROSITE" id="PS51981">
    <property type="entry name" value="ZF_RZ"/>
    <property type="match status" value="1"/>
</dbReference>
<keyword evidence="16" id="KW-1185">Reference proteome</keyword>
<evidence type="ECO:0000256" key="12">
    <source>
        <dbReference type="SAM" id="Phobius"/>
    </source>
</evidence>
<dbReference type="Gene3D" id="1.20.1250.20">
    <property type="entry name" value="MFS general substrate transporter like domains"/>
    <property type="match status" value="2"/>
</dbReference>
<dbReference type="InterPro" id="IPR027417">
    <property type="entry name" value="P-loop_NTPase"/>
</dbReference>
<comment type="subcellular location">
    <subcellularLocation>
        <location evidence="2">Cytoplasm</location>
    </subcellularLocation>
    <subcellularLocation>
        <location evidence="1">Membrane</location>
        <topology evidence="1">Multi-pass membrane protein</topology>
    </subcellularLocation>
</comment>
<dbReference type="Gene3D" id="3.40.50.300">
    <property type="entry name" value="P-loop containing nucleotide triphosphate hydrolases"/>
    <property type="match status" value="2"/>
</dbReference>
<dbReference type="CDD" id="cd06008">
    <property type="entry name" value="NF-X1-zinc-finger"/>
    <property type="match status" value="1"/>
</dbReference>
<sequence>MTSNRKRRFSEFDDSHSLGHDSREKRRRREEVFFSRDQRTRRDSYRFDGRVGTRRDEESDKLSEVEPISYKALEEICKSKPLENGIVDLWNKRERFQALLASKEEIRLGLMQLIIQAIHLCCSTKGVQQFSEDLLRVVVKENFVQLHLNSFVSRMLSFSSTEFQPFHVISRLADVFLEMIKRFGLDIVHSIPSAQLKETFVELNNRNRINEAGALQRKIHQVEALKREIIGQQFVQFDHDQPEREPQSNFRDISVVPQAEDLSVSSKPFLRVNVVNRSYKDLEHYLDVHFRLLREDCVSPLRDGIRSLRKDYGSVKASNSSGNKTAKEVHVYREVEVLYPECSRKGMVYRIRFDSLHHSLRYVNWEKSKRFKFGSLLCLSEDDFYTLHFATVESRDDICRGELEVRFEGVELEDLNGFIEAKVKFDMVESPTFFEAYRHVLEALKKIEPDEMPFQEHIVKCSPKVRPPVYEQITNGCYDMRSILRSDWAPPENNIWSCADDDSVASNDPSEDFDDYSMQSDGESMASNYELSIHDLLYHRESLKLNSSQLRAFQTALTSRFAVIQGPPGTGKTYVGLKIAQVLLQTTALWENEEERAPILMVSYTNHALDQFLEGLLPMTGIVRVGGRSKSMKLEPYFLKFLREQARESKETPGRILRARRKANRKMREINENGGLELSTTVLKFSRKGVLSYIVLKQFMSERHVKWFESDKRKSAVDVFCEWLGVERRVSRQEVEDSRDGGYDNEDFEMQVSLRYYTDECDVDDEESTNINPSDVVICEVEDAETPRDLRRKLEDEATMSEEEEEIQVSFLQSLTEQQRWKLYRLWLKRALKHHLQQVQSNQPEYEKAWRRLNELTWEEDYNILQKSRVIGMTTSCAARYRHILQRLHVSPRIVLVEEAAEVLEAHIITSLTKSCQHLILIGDHQQLRPNPSVYELAKKYKLDVSMFERMITVGIPCERLSLQHRMRPEIAALMKHIYPDLENHQSVEKYEDIKGMKKNMFFVNHSFLEKSSTESLSHTNEHEARFLVSLCRYLLQQGYKAEQITILTTYSGQMFAIRDCLRNENDQVIKTVRLTTVDNFQGEENDIILLSLVRSNKSEKVGFIKIVNRACVALSRAKMGFYCIGNFELLSKYSEFWSKIVADLKAGGSIGNALPLACQIHSTEVLVKTAKDFKNKVPNGGCLRPCKVRLQCGHACRKSCHPYDIDHVQYRCGEPCHKNVSGCAHVCPNLCCEECERYCKIPVQKGLPLCGHMQTMDCGKDPTQVECKTPCEKTLPCNHRCQENCGKPCTKRCKELVRRNDWQCGHEVTVACSATPADCPVPCRAILSCNHPCSGKCGECRIGRVHKRCKLRCGRVLVCSHVCREACVMPCPPCSRKCENCCIHSECKKQCSEPCNLCLENCAWECDHYKCSKLCGELCDRPRCNQPCQKVLQCGGRRRQHVCRGLCNEPCICRVCDVNDGQHITEIFFGTENEEDTRFIKLPDCQHIFPVADLDRYMDSSDDDGGGANNHLIKMKTCPRCSTPIRKSLRYGNVIKQRLEDIAKVKIAAHGNPQEISGTQGRLLARLTELRRFDVNDDLAKDLERLERSVNRLAKGTMAAVTENQVTLMERYCAMNERINKHLCDLQKKVASKWHNKQHLHLEASACKKELDFLRKRFTAAGVTERELREINVELTRQKLQFELLLLQYDVRKFGLNLKICYNDDMETVRSELSSGRLIPDRRLDQLLAKLSVIRDKYRYLSPITEEEKKEIVSAMNLSQGRWYKCPQGHIYNIGGCGRAMQRGSCPECGLVIGGSRYRLFLGNTQAYQMDRVGNSMGNDPKMEKTPEEKGSDPEELSGQELSEQHQHEDKQLDASCQVPALSKSRVFFLNISWFGMNVMYLILSVEVVPSQVYALVGSEKKGQVLGGMVAAGAVVTFFLSPLVGMKSDRLVSQFGKRRPLMLGGTVLLCISLFGMAFSAPDIESDISNVTCSIDLRLRRCIPYFNLSVLEKQEDNMTSESDESFLLSILMQKEDSRGNIGLYIAFYLCVMACYSIMSVPYNGLIADLTPSFQRGFSSGVMGAMTLVGNVTGALIGFFFPKIGIVGTYSLVAVLYFICVFLTVVSCPEPPVNVTHKPIGLKTVFLAYWEPLKERDFRWVFLTRFLMQQGVATVTGFLEFWLGDMVNLPNCWSPERSVAMLLLPMLFSAALFSVIGGFLSDRLGRRKPLVIGSAILMSVCAVILAGLQGKYAFYAAMPVALTFGVGFGAYCAVDFALVMDVLPNDREKAKDLAVWHQALVLPQAIATPTGGIILDMFEKLRCDIGLGYIILFLVTAVYFVLSGIFVFNIKKAK</sequence>
<dbReference type="Pfam" id="PF25396">
    <property type="entry name" value="ZNFX1"/>
    <property type="match status" value="1"/>
</dbReference>
<keyword evidence="3" id="KW-0963">Cytoplasm</keyword>
<dbReference type="PANTHER" id="PTHR10887:SF341">
    <property type="entry name" value="NFX1-TYPE ZINC FINGER-CONTAINING PROTEIN 1"/>
    <property type="match status" value="1"/>
</dbReference>
<dbReference type="InterPro" id="IPR005829">
    <property type="entry name" value="Sugar_transporter_CS"/>
</dbReference>
<keyword evidence="8" id="KW-0391">Immunity</keyword>
<dbReference type="InterPro" id="IPR046439">
    <property type="entry name" value="ZF_RZ_dom"/>
</dbReference>
<evidence type="ECO:0000256" key="5">
    <source>
        <dbReference type="ARBA" id="ARBA00022723"/>
    </source>
</evidence>
<keyword evidence="7" id="KW-0862">Zinc</keyword>
<dbReference type="CDD" id="cd17325">
    <property type="entry name" value="MFS_MdtG_SLC18_like"/>
    <property type="match status" value="1"/>
</dbReference>
<dbReference type="Proteomes" id="UP001159405">
    <property type="component" value="Unassembled WGS sequence"/>
</dbReference>
<dbReference type="EMBL" id="CALNXK010000013">
    <property type="protein sequence ID" value="CAH3045309.1"/>
    <property type="molecule type" value="Genomic_DNA"/>
</dbReference>
<feature type="compositionally biased region" description="Basic and acidic residues" evidence="11">
    <location>
        <begin position="9"/>
        <end position="30"/>
    </location>
</feature>
<dbReference type="Pfam" id="PF20173">
    <property type="entry name" value="ZnF_RZ-type"/>
    <property type="match status" value="1"/>
</dbReference>
<dbReference type="Pfam" id="PF07690">
    <property type="entry name" value="MFS_1"/>
    <property type="match status" value="1"/>
</dbReference>
<dbReference type="InterPro" id="IPR020846">
    <property type="entry name" value="MFS_dom"/>
</dbReference>
<dbReference type="InterPro" id="IPR011701">
    <property type="entry name" value="MFS"/>
</dbReference>
<dbReference type="InterPro" id="IPR045055">
    <property type="entry name" value="DNA2/NAM7-like"/>
</dbReference>
<dbReference type="PROSITE" id="PS00216">
    <property type="entry name" value="SUGAR_TRANSPORT_1"/>
    <property type="match status" value="1"/>
</dbReference>
<gene>
    <name evidence="15" type="ORF">PLOB_00006741</name>
</gene>
<evidence type="ECO:0000256" key="1">
    <source>
        <dbReference type="ARBA" id="ARBA00004141"/>
    </source>
</evidence>
<evidence type="ECO:0000313" key="15">
    <source>
        <dbReference type="EMBL" id="CAH3045309.1"/>
    </source>
</evidence>
<evidence type="ECO:0000256" key="8">
    <source>
        <dbReference type="ARBA" id="ARBA00022859"/>
    </source>
</evidence>
<keyword evidence="9 12" id="KW-1133">Transmembrane helix</keyword>
<evidence type="ECO:0000256" key="11">
    <source>
        <dbReference type="SAM" id="MobiDB-lite"/>
    </source>
</evidence>
<evidence type="ECO:0000256" key="2">
    <source>
        <dbReference type="ARBA" id="ARBA00004496"/>
    </source>
</evidence>
<feature type="transmembrane region" description="Helical" evidence="12">
    <location>
        <begin position="2208"/>
        <end position="2227"/>
    </location>
</feature>
<feature type="transmembrane region" description="Helical" evidence="12">
    <location>
        <begin position="1942"/>
        <end position="1961"/>
    </location>
</feature>
<feature type="region of interest" description="Disordered" evidence="11">
    <location>
        <begin position="1813"/>
        <end position="1851"/>
    </location>
</feature>
<feature type="transmembrane region" description="Helical" evidence="12">
    <location>
        <begin position="1905"/>
        <end position="1921"/>
    </location>
</feature>
<evidence type="ECO:0000256" key="3">
    <source>
        <dbReference type="ARBA" id="ARBA00022490"/>
    </source>
</evidence>
<feature type="compositionally biased region" description="Basic and acidic residues" evidence="11">
    <location>
        <begin position="1822"/>
        <end position="1834"/>
    </location>
</feature>
<dbReference type="InterPro" id="IPR047187">
    <property type="entry name" value="SF1_C_Upf1"/>
</dbReference>
<dbReference type="InterPro" id="IPR041679">
    <property type="entry name" value="DNA2/NAM7-like_C"/>
</dbReference>
<dbReference type="SUPFAM" id="SSF103473">
    <property type="entry name" value="MFS general substrate transporter"/>
    <property type="match status" value="1"/>
</dbReference>
<feature type="transmembrane region" description="Helical" evidence="12">
    <location>
        <begin position="2178"/>
        <end position="2199"/>
    </location>
</feature>
<evidence type="ECO:0000259" key="14">
    <source>
        <dbReference type="PROSITE" id="PS51981"/>
    </source>
</evidence>
<evidence type="ECO:0008006" key="17">
    <source>
        <dbReference type="Google" id="ProtNLM"/>
    </source>
</evidence>
<evidence type="ECO:0000256" key="9">
    <source>
        <dbReference type="ARBA" id="ARBA00022989"/>
    </source>
</evidence>
<feature type="transmembrane region" description="Helical" evidence="12">
    <location>
        <begin position="2057"/>
        <end position="2080"/>
    </location>
</feature>
<keyword evidence="5" id="KW-0479">Metal-binding</keyword>
<dbReference type="InterPro" id="IPR041677">
    <property type="entry name" value="DNA2/NAM7_AAA_11"/>
</dbReference>
<protein>
    <recommendedName>
        <fullName evidence="17">NFX1-type zinc finger-containing protein 1</fullName>
    </recommendedName>
</protein>
<dbReference type="CDD" id="cd17936">
    <property type="entry name" value="EEXXEc_NFX1"/>
    <property type="match status" value="1"/>
</dbReference>
<keyword evidence="4 12" id="KW-0812">Transmembrane</keyword>
<evidence type="ECO:0000256" key="10">
    <source>
        <dbReference type="ARBA" id="ARBA00023136"/>
    </source>
</evidence>
<organism evidence="15 16">
    <name type="scientific">Porites lobata</name>
    <dbReference type="NCBI Taxonomy" id="104759"/>
    <lineage>
        <taxon>Eukaryota</taxon>
        <taxon>Metazoa</taxon>
        <taxon>Cnidaria</taxon>
        <taxon>Anthozoa</taxon>
        <taxon>Hexacorallia</taxon>
        <taxon>Scleractinia</taxon>
        <taxon>Fungiina</taxon>
        <taxon>Poritidae</taxon>
        <taxon>Porites</taxon>
    </lineage>
</organism>
<keyword evidence="10 12" id="KW-0472">Membrane</keyword>
<keyword evidence="6" id="KW-0863">Zinc-finger</keyword>
<evidence type="ECO:0000256" key="7">
    <source>
        <dbReference type="ARBA" id="ARBA00022833"/>
    </source>
</evidence>
<dbReference type="PANTHER" id="PTHR10887">
    <property type="entry name" value="DNA2/NAM7 HELICASE FAMILY"/>
    <property type="match status" value="1"/>
</dbReference>
<feature type="domain" description="RZ-type" evidence="14">
    <location>
        <begin position="1745"/>
        <end position="1816"/>
    </location>
</feature>
<feature type="transmembrane region" description="Helical" evidence="12">
    <location>
        <begin position="2274"/>
        <end position="2294"/>
    </location>
</feature>
<reference evidence="15 16" key="1">
    <citation type="submission" date="2022-05" db="EMBL/GenBank/DDBJ databases">
        <authorList>
            <consortium name="Genoscope - CEA"/>
            <person name="William W."/>
        </authorList>
    </citation>
    <scope>NUCLEOTIDE SEQUENCE [LARGE SCALE GENOMIC DNA]</scope>
</reference>
<dbReference type="PROSITE" id="PS50850">
    <property type="entry name" value="MFS"/>
    <property type="match status" value="1"/>
</dbReference>
<feature type="domain" description="Major facilitator superfamily (MFS) profile" evidence="13">
    <location>
        <begin position="2136"/>
        <end position="2333"/>
    </location>
</feature>
<dbReference type="Pfam" id="PF13086">
    <property type="entry name" value="AAA_11"/>
    <property type="match status" value="1"/>
</dbReference>
<evidence type="ECO:0000313" key="16">
    <source>
        <dbReference type="Proteomes" id="UP001159405"/>
    </source>
</evidence>
<dbReference type="CDD" id="cd18808">
    <property type="entry name" value="SF1_C_Upf1"/>
    <property type="match status" value="1"/>
</dbReference>
<feature type="transmembrane region" description="Helical" evidence="12">
    <location>
        <begin position="2306"/>
        <end position="2327"/>
    </location>
</feature>
<evidence type="ECO:0000256" key="6">
    <source>
        <dbReference type="ARBA" id="ARBA00022771"/>
    </source>
</evidence>
<name>A0ABN8NCL8_9CNID</name>
<comment type="caution">
    <text evidence="15">The sequence shown here is derived from an EMBL/GenBank/DDBJ whole genome shotgun (WGS) entry which is preliminary data.</text>
</comment>
<feature type="region of interest" description="Disordered" evidence="11">
    <location>
        <begin position="1"/>
        <end position="30"/>
    </location>
</feature>
<dbReference type="Pfam" id="PF13087">
    <property type="entry name" value="AAA_12"/>
    <property type="match status" value="1"/>
</dbReference>
<dbReference type="InterPro" id="IPR057373">
    <property type="entry name" value="ZNFX1"/>
</dbReference>
<evidence type="ECO:0000259" key="13">
    <source>
        <dbReference type="PROSITE" id="PS50850"/>
    </source>
</evidence>
<feature type="transmembrane region" description="Helical" evidence="12">
    <location>
        <begin position="2233"/>
        <end position="2262"/>
    </location>
</feature>
<feature type="transmembrane region" description="Helical" evidence="12">
    <location>
        <begin position="2086"/>
        <end position="2107"/>
    </location>
</feature>
<evidence type="ECO:0000256" key="4">
    <source>
        <dbReference type="ARBA" id="ARBA00022692"/>
    </source>
</evidence>
<accession>A0ABN8NCL8</accession>
<feature type="transmembrane region" description="Helical" evidence="12">
    <location>
        <begin position="2021"/>
        <end position="2045"/>
    </location>
</feature>
<proteinExistence type="predicted"/>